<accession>A0A9X1QTN9</accession>
<keyword evidence="3" id="KW-1185">Reference proteome</keyword>
<feature type="signal peptide" evidence="1">
    <location>
        <begin position="1"/>
        <end position="24"/>
    </location>
</feature>
<evidence type="ECO:0000313" key="3">
    <source>
        <dbReference type="Proteomes" id="UP001139461"/>
    </source>
</evidence>
<keyword evidence="1" id="KW-0732">Signal</keyword>
<comment type="caution">
    <text evidence="2">The sequence shown here is derived from an EMBL/GenBank/DDBJ whole genome shotgun (WGS) entry which is preliminary data.</text>
</comment>
<evidence type="ECO:0000313" key="2">
    <source>
        <dbReference type="EMBL" id="MCG2419261.1"/>
    </source>
</evidence>
<dbReference type="GO" id="GO:0015221">
    <property type="term" value="F:lipopolysaccharide transmembrane transporter activity"/>
    <property type="evidence" value="ECO:0007669"/>
    <property type="project" value="InterPro"/>
</dbReference>
<evidence type="ECO:0000256" key="1">
    <source>
        <dbReference type="SAM" id="SignalP"/>
    </source>
</evidence>
<feature type="chain" id="PRO_5040732346" evidence="1">
    <location>
        <begin position="25"/>
        <end position="193"/>
    </location>
</feature>
<dbReference type="NCBIfam" id="TIGR04409">
    <property type="entry name" value="LptC_YrbK"/>
    <property type="match status" value="1"/>
</dbReference>
<organism evidence="2 3">
    <name type="scientific">Aequorivita vitellina</name>
    <dbReference type="NCBI Taxonomy" id="2874475"/>
    <lineage>
        <taxon>Bacteria</taxon>
        <taxon>Pseudomonadati</taxon>
        <taxon>Bacteroidota</taxon>
        <taxon>Flavobacteriia</taxon>
        <taxon>Flavobacteriales</taxon>
        <taxon>Flavobacteriaceae</taxon>
        <taxon>Aequorivita</taxon>
    </lineage>
</organism>
<dbReference type="Proteomes" id="UP001139461">
    <property type="component" value="Unassembled WGS sequence"/>
</dbReference>
<dbReference type="AlphaFoldDB" id="A0A9X1QTN9"/>
<dbReference type="RefSeq" id="WP_237603048.1">
    <property type="nucleotide sequence ID" value="NZ_JAIRBA010000016.1"/>
</dbReference>
<proteinExistence type="predicted"/>
<gene>
    <name evidence="2" type="primary">lptC</name>
    <name evidence="2" type="ORF">K8089_09520</name>
</gene>
<protein>
    <submittedName>
        <fullName evidence="2">LPS export ABC transporter periplasmic protein LptC</fullName>
    </submittedName>
</protein>
<dbReference type="InterPro" id="IPR010664">
    <property type="entry name" value="LipoPS_assembly_LptC-rel"/>
</dbReference>
<dbReference type="EMBL" id="JAIRBA010000016">
    <property type="protein sequence ID" value="MCG2419261.1"/>
    <property type="molecule type" value="Genomic_DNA"/>
</dbReference>
<dbReference type="InterPro" id="IPR026265">
    <property type="entry name" value="LptC"/>
</dbReference>
<sequence length="193" mass="21714">MHTTINTIKSVMALVLAITLFASCESNYQNVKKLGLSDGAPIAEGKNINFKYTDSGKLVTNLLANKLLDYSNLEFPYKEFPNGLEVRFWDDAGKKNIVTADYAIQFDETGLVDLHKNVVVITADSVVLKSDQLYWDQKNKWVFTDKPYQIKFKDGSYNEGAVGFDSSEDFTTFLSRKNQGVQLVDKTKTKDGK</sequence>
<name>A0A9X1QTN9_9FLAO</name>
<dbReference type="GO" id="GO:0005886">
    <property type="term" value="C:plasma membrane"/>
    <property type="evidence" value="ECO:0007669"/>
    <property type="project" value="InterPro"/>
</dbReference>
<reference evidence="2" key="1">
    <citation type="submission" date="2021-09" db="EMBL/GenBank/DDBJ databases">
        <title>Genome of Aequorivita sp. strain F47161.</title>
        <authorList>
            <person name="Wang Y."/>
        </authorList>
    </citation>
    <scope>NUCLEOTIDE SEQUENCE</scope>
    <source>
        <strain evidence="2">F47161</strain>
    </source>
</reference>
<dbReference type="Pfam" id="PF06835">
    <property type="entry name" value="LptC"/>
    <property type="match status" value="1"/>
</dbReference>